<dbReference type="AlphaFoldDB" id="A0A7S9LPE3"/>
<dbReference type="Proteomes" id="UP000594800">
    <property type="component" value="Chromosome"/>
</dbReference>
<dbReference type="GO" id="GO:0043461">
    <property type="term" value="P:proton-transporting ATP synthase complex assembly"/>
    <property type="evidence" value="ECO:0007669"/>
    <property type="project" value="InterPro"/>
</dbReference>
<comment type="similarity">
    <text evidence="1">Belongs to the ATP12 family.</text>
</comment>
<proteinExistence type="inferred from homology"/>
<keyword evidence="5" id="KW-1185">Reference proteome</keyword>
<accession>A0A7S9LPE3</accession>
<evidence type="ECO:0000256" key="1">
    <source>
        <dbReference type="ARBA" id="ARBA00008231"/>
    </source>
</evidence>
<evidence type="ECO:0000313" key="5">
    <source>
        <dbReference type="Proteomes" id="UP000594800"/>
    </source>
</evidence>
<protein>
    <submittedName>
        <fullName evidence="4">ATPase</fullName>
    </submittedName>
</protein>
<dbReference type="Gene3D" id="3.30.2180.10">
    <property type="entry name" value="ATP12-like"/>
    <property type="match status" value="1"/>
</dbReference>
<evidence type="ECO:0000313" key="4">
    <source>
        <dbReference type="EMBL" id="QPH52510.1"/>
    </source>
</evidence>
<keyword evidence="3" id="KW-0143">Chaperone</keyword>
<dbReference type="EMBL" id="CP064942">
    <property type="protein sequence ID" value="QPH52510.1"/>
    <property type="molecule type" value="Genomic_DNA"/>
</dbReference>
<reference evidence="4 5" key="1">
    <citation type="submission" date="2020-11" db="EMBL/GenBank/DDBJ databases">
        <title>Description of Pontivivens ytuae sp. nov. isolated from deep sea sediment of Mariana Trench.</title>
        <authorList>
            <person name="Wang Z."/>
            <person name="Sun Q.-L."/>
            <person name="Xu X.-D."/>
            <person name="Tang Y.-Z."/>
            <person name="Zhang J."/>
        </authorList>
    </citation>
    <scope>NUCLEOTIDE SEQUENCE [LARGE SCALE GENOMIC DNA]</scope>
    <source>
        <strain evidence="4 5">MT2928</strain>
    </source>
</reference>
<organism evidence="4 5">
    <name type="scientific">Pontivivens ytuae</name>
    <dbReference type="NCBI Taxonomy" id="2789856"/>
    <lineage>
        <taxon>Bacteria</taxon>
        <taxon>Pseudomonadati</taxon>
        <taxon>Pseudomonadota</taxon>
        <taxon>Alphaproteobacteria</taxon>
        <taxon>Rhodobacterales</taxon>
        <taxon>Paracoccaceae</taxon>
        <taxon>Pontivivens</taxon>
    </lineage>
</organism>
<evidence type="ECO:0000256" key="2">
    <source>
        <dbReference type="ARBA" id="ARBA00022946"/>
    </source>
</evidence>
<sequence>MSEWAAKRFWTAAEAVPVEGGFAVQLDGRAVRTPAKAQLVLPSPALAEAIAAEWAGQGEQIVPDTMPLTRAANSAIDKVIPQRAAVVEMLAQYGETDLLCYRAEGPESLVAEQYARWDPPLDWAAEAFGAPLIRIEGVIPQDQPADSIARLRAEVDAMEPFALTAFHDLVVFSGSLILALAVRDDRMPVAEAAEVAELDAIWQERLWGTDEEAAEVRARKAAALADADRFLRLSRRD</sequence>
<gene>
    <name evidence="4" type="ORF">I0K15_11805</name>
</gene>
<dbReference type="PANTHER" id="PTHR21013">
    <property type="entry name" value="ATP SYNTHASE MITOCHONDRIAL F1 COMPLEX ASSEMBLY FACTOR 2/ATP12 PROTEIN, MITOCHONDRIAL PRECURSOR"/>
    <property type="match status" value="1"/>
</dbReference>
<dbReference type="InterPro" id="IPR011419">
    <property type="entry name" value="ATP12_ATP_synth-F1-assembly"/>
</dbReference>
<dbReference type="Pfam" id="PF07542">
    <property type="entry name" value="ATP12"/>
    <property type="match status" value="1"/>
</dbReference>
<dbReference type="KEGG" id="poz:I0K15_11805"/>
<dbReference type="SUPFAM" id="SSF160909">
    <property type="entry name" value="ATP12-like"/>
    <property type="match status" value="1"/>
</dbReference>
<name>A0A7S9LPE3_9RHOB</name>
<dbReference type="InterPro" id="IPR042272">
    <property type="entry name" value="ATP12_ATP_synth-F1-assembly_N"/>
</dbReference>
<dbReference type="RefSeq" id="WP_196101721.1">
    <property type="nucleotide sequence ID" value="NZ_CP064942.1"/>
</dbReference>
<dbReference type="InterPro" id="IPR023335">
    <property type="entry name" value="ATP12_ortho_dom_sf"/>
</dbReference>
<dbReference type="Gene3D" id="1.10.3580.10">
    <property type="entry name" value="ATP12 ATPase"/>
    <property type="match status" value="1"/>
</dbReference>
<dbReference type="PANTHER" id="PTHR21013:SF10">
    <property type="entry name" value="ATP SYNTHASE MITOCHONDRIAL F1 COMPLEX ASSEMBLY FACTOR 2"/>
    <property type="match status" value="1"/>
</dbReference>
<evidence type="ECO:0000256" key="3">
    <source>
        <dbReference type="ARBA" id="ARBA00023186"/>
    </source>
</evidence>
<keyword evidence="2" id="KW-0809">Transit peptide</keyword>